<keyword evidence="6" id="KW-0285">Flavoprotein</keyword>
<dbReference type="AlphaFoldDB" id="A0A7N0RHI0"/>
<evidence type="ECO:0000256" key="15">
    <source>
        <dbReference type="ARBA" id="ARBA00023284"/>
    </source>
</evidence>
<sequence length="303" mass="34644">MAEKKRSDKGRQIGWRLGAIVLGVGSWPSVSLFGALLLSQEGHRYSGVVEDCCCNYETMDHLNGEVLHPALQELVKTLFFRYFEAKLWCGVLSDDGICRLRDCSVYECLESKFPEPFRKPYHKGLSPEDLICQERKPEAAVDRTIDMKAFRGWVEVYNPWTNDDETDNAEMTYSNLQLNPGYTCSSARRIWDAIYAEIFSRSIVHIGADCLLDEATNLWGQNITLMYDRVLKHPDRVSNLYFTFLFVLRAVTKAAYYLGQAEYDTGNPIEDLKTQSLMPQLLFNSELQSACPIPFDEAKLWNG</sequence>
<keyword evidence="10" id="KW-0249">Electron transport</keyword>
<dbReference type="GO" id="GO:0016972">
    <property type="term" value="F:thiol oxidase activity"/>
    <property type="evidence" value="ECO:0007669"/>
    <property type="project" value="InterPro"/>
</dbReference>
<evidence type="ECO:0000313" key="18">
    <source>
        <dbReference type="Proteomes" id="UP000594263"/>
    </source>
</evidence>
<dbReference type="GO" id="GO:0015035">
    <property type="term" value="F:protein-disulfide reductase activity"/>
    <property type="evidence" value="ECO:0007669"/>
    <property type="project" value="InterPro"/>
</dbReference>
<evidence type="ECO:0000256" key="12">
    <source>
        <dbReference type="ARBA" id="ARBA00023136"/>
    </source>
</evidence>
<protein>
    <submittedName>
        <fullName evidence="17">Uncharacterized protein</fullName>
    </submittedName>
</protein>
<evidence type="ECO:0000256" key="5">
    <source>
        <dbReference type="ARBA" id="ARBA00022448"/>
    </source>
</evidence>
<evidence type="ECO:0000256" key="16">
    <source>
        <dbReference type="SAM" id="Phobius"/>
    </source>
</evidence>
<dbReference type="EnsemblPlants" id="Kaladp0011s0693.1.v1.1">
    <property type="protein sequence ID" value="Kaladp0011s0693.1.v1.1"/>
    <property type="gene ID" value="Kaladp0011s0693.v1.1"/>
</dbReference>
<keyword evidence="5" id="KW-0813">Transport</keyword>
<evidence type="ECO:0000313" key="17">
    <source>
        <dbReference type="EnsemblPlants" id="Kaladp0011s0693.1.v1.1"/>
    </source>
</evidence>
<evidence type="ECO:0000256" key="14">
    <source>
        <dbReference type="ARBA" id="ARBA00023180"/>
    </source>
</evidence>
<comment type="subunit">
    <text evidence="4">May function both as a monomer and a homodimer.</text>
</comment>
<dbReference type="PANTHER" id="PTHR12613:SF0">
    <property type="entry name" value="ERO1-LIKE PROTEIN"/>
    <property type="match status" value="1"/>
</dbReference>
<keyword evidence="9" id="KW-0274">FAD</keyword>
<keyword evidence="7" id="KW-0732">Signal</keyword>
<evidence type="ECO:0000256" key="11">
    <source>
        <dbReference type="ARBA" id="ARBA00023002"/>
    </source>
</evidence>
<evidence type="ECO:0000256" key="10">
    <source>
        <dbReference type="ARBA" id="ARBA00022982"/>
    </source>
</evidence>
<keyword evidence="8" id="KW-0256">Endoplasmic reticulum</keyword>
<evidence type="ECO:0000256" key="1">
    <source>
        <dbReference type="ARBA" id="ARBA00001974"/>
    </source>
</evidence>
<evidence type="ECO:0000256" key="13">
    <source>
        <dbReference type="ARBA" id="ARBA00023157"/>
    </source>
</evidence>
<dbReference type="Gramene" id="Kaladp0011s0693.1.v1.1">
    <property type="protein sequence ID" value="Kaladp0011s0693.1.v1.1"/>
    <property type="gene ID" value="Kaladp0011s0693.v1.1"/>
</dbReference>
<dbReference type="SUPFAM" id="SSF110019">
    <property type="entry name" value="ERO1-like"/>
    <property type="match status" value="1"/>
</dbReference>
<dbReference type="GO" id="GO:0034975">
    <property type="term" value="P:protein folding in endoplasmic reticulum"/>
    <property type="evidence" value="ECO:0007669"/>
    <property type="project" value="InterPro"/>
</dbReference>
<dbReference type="InterPro" id="IPR037192">
    <property type="entry name" value="ERO1-like_sf"/>
</dbReference>
<keyword evidence="16" id="KW-0812">Transmembrane</keyword>
<comment type="similarity">
    <text evidence="3">Belongs to the EROs family.</text>
</comment>
<dbReference type="GO" id="GO:0005789">
    <property type="term" value="C:endoplasmic reticulum membrane"/>
    <property type="evidence" value="ECO:0007669"/>
    <property type="project" value="UniProtKB-SubCell"/>
</dbReference>
<evidence type="ECO:0000256" key="7">
    <source>
        <dbReference type="ARBA" id="ARBA00022729"/>
    </source>
</evidence>
<keyword evidence="15" id="KW-0676">Redox-active center</keyword>
<evidence type="ECO:0000256" key="9">
    <source>
        <dbReference type="ARBA" id="ARBA00022827"/>
    </source>
</evidence>
<dbReference type="Proteomes" id="UP000594263">
    <property type="component" value="Unplaced"/>
</dbReference>
<keyword evidence="16" id="KW-1133">Transmembrane helix</keyword>
<evidence type="ECO:0000256" key="3">
    <source>
        <dbReference type="ARBA" id="ARBA00008277"/>
    </source>
</evidence>
<keyword evidence="12 16" id="KW-0472">Membrane</keyword>
<comment type="subcellular location">
    <subcellularLocation>
        <location evidence="2">Endoplasmic reticulum membrane</location>
        <topology evidence="2">Peripheral membrane protein</topology>
        <orientation evidence="2">Lumenal side</orientation>
    </subcellularLocation>
</comment>
<keyword evidence="13" id="KW-1015">Disulfide bond</keyword>
<feature type="transmembrane region" description="Helical" evidence="16">
    <location>
        <begin position="13"/>
        <end position="38"/>
    </location>
</feature>
<comment type="cofactor">
    <cofactor evidence="1">
        <name>FAD</name>
        <dbReference type="ChEBI" id="CHEBI:57692"/>
    </cofactor>
</comment>
<dbReference type="Pfam" id="PF04137">
    <property type="entry name" value="ERO1"/>
    <property type="match status" value="2"/>
</dbReference>
<dbReference type="GO" id="GO:0071949">
    <property type="term" value="F:FAD binding"/>
    <property type="evidence" value="ECO:0007669"/>
    <property type="project" value="InterPro"/>
</dbReference>
<dbReference type="PANTHER" id="PTHR12613">
    <property type="entry name" value="ERO1-RELATED"/>
    <property type="match status" value="1"/>
</dbReference>
<name>A0A7N0RHI0_KALFE</name>
<accession>A0A7N0RHI0</accession>
<keyword evidence="11" id="KW-0560">Oxidoreductase</keyword>
<keyword evidence="14" id="KW-0325">Glycoprotein</keyword>
<evidence type="ECO:0000256" key="4">
    <source>
        <dbReference type="ARBA" id="ARBA00011802"/>
    </source>
</evidence>
<evidence type="ECO:0000256" key="2">
    <source>
        <dbReference type="ARBA" id="ARBA00004367"/>
    </source>
</evidence>
<dbReference type="OMA" id="FMGEREL"/>
<keyword evidence="18" id="KW-1185">Reference proteome</keyword>
<evidence type="ECO:0000256" key="8">
    <source>
        <dbReference type="ARBA" id="ARBA00022824"/>
    </source>
</evidence>
<proteinExistence type="inferred from homology"/>
<dbReference type="InterPro" id="IPR007266">
    <property type="entry name" value="Ero1"/>
</dbReference>
<evidence type="ECO:0000256" key="6">
    <source>
        <dbReference type="ARBA" id="ARBA00022630"/>
    </source>
</evidence>
<reference evidence="17" key="1">
    <citation type="submission" date="2021-01" db="UniProtKB">
        <authorList>
            <consortium name="EnsemblPlants"/>
        </authorList>
    </citation>
    <scope>IDENTIFICATION</scope>
</reference>
<organism evidence="17 18">
    <name type="scientific">Kalanchoe fedtschenkoi</name>
    <name type="common">Lavender scallops</name>
    <name type="synonym">South American air plant</name>
    <dbReference type="NCBI Taxonomy" id="63787"/>
    <lineage>
        <taxon>Eukaryota</taxon>
        <taxon>Viridiplantae</taxon>
        <taxon>Streptophyta</taxon>
        <taxon>Embryophyta</taxon>
        <taxon>Tracheophyta</taxon>
        <taxon>Spermatophyta</taxon>
        <taxon>Magnoliopsida</taxon>
        <taxon>eudicotyledons</taxon>
        <taxon>Gunneridae</taxon>
        <taxon>Pentapetalae</taxon>
        <taxon>Saxifragales</taxon>
        <taxon>Crassulaceae</taxon>
        <taxon>Kalanchoe</taxon>
    </lineage>
</organism>